<feature type="region of interest" description="Disordered" evidence="1">
    <location>
        <begin position="256"/>
        <end position="277"/>
    </location>
</feature>
<evidence type="ECO:0000313" key="2">
    <source>
        <dbReference type="EMBL" id="CAB4133046.1"/>
    </source>
</evidence>
<evidence type="ECO:0000256" key="1">
    <source>
        <dbReference type="SAM" id="MobiDB-lite"/>
    </source>
</evidence>
<organism evidence="2">
    <name type="scientific">uncultured Caudovirales phage</name>
    <dbReference type="NCBI Taxonomy" id="2100421"/>
    <lineage>
        <taxon>Viruses</taxon>
        <taxon>Duplodnaviria</taxon>
        <taxon>Heunggongvirae</taxon>
        <taxon>Uroviricota</taxon>
        <taxon>Caudoviricetes</taxon>
        <taxon>Peduoviridae</taxon>
        <taxon>Maltschvirus</taxon>
        <taxon>Maltschvirus maltsch</taxon>
    </lineage>
</organism>
<gene>
    <name evidence="2" type="ORF">UFOVP250_28</name>
</gene>
<reference evidence="2" key="1">
    <citation type="submission" date="2020-04" db="EMBL/GenBank/DDBJ databases">
        <authorList>
            <person name="Chiriac C."/>
            <person name="Salcher M."/>
            <person name="Ghai R."/>
            <person name="Kavagutti S V."/>
        </authorList>
    </citation>
    <scope>NUCLEOTIDE SEQUENCE</scope>
</reference>
<sequence>MNPIIKKIDNVKYIWDSTALSGKGYWYVLGKNGGLGMAASKKDAEKMGRPVVDETIPESPEVYDSDDESNPHYHGPMSYQHAHALRSHGLLNNVARRLVHGESLGESVKSGLSETMKGYAVGLKEMFDPMNIAKVLTGGSAIAPALVGHLTGRSQEDLEFFTHMYGRRKKTPYYKAIGSAGKRIGNLDTAKYTSISEGRGQRIRRGDGVANVLARMLNLMKEYHEIEMKEHEEDRKEAQLRQQEKETWGKSFIAGVAAGNKDNDPNSPNNKHKDSPWTTIGKSILGLVGAGVAYKYGPKLYKAGKEKWRKSREAKKASKMPKEEPVKKTARKVPKRAANNKIRNPKFTKKFEPKQIEKIGEKEVERIAEKTIGEKSAGFAAKTILKKIPLVGLVIGLGLAANRASAGDFEGAGAEALSGAASTIPGAGTAASIGIDVSNTIHEEKFDREHPKGIKYHAMDTNLIRRNKEISKIGSAGRGRGAPALKSTGQPSVPTHRGMPTLKPLPPEANKVTQRAQAAIKENMKVEENTTNTTTSKPVVIDASKTINTGVKKEETSYSGPFHVRTEDKTLLKVQKDNLRKV</sequence>
<name>A0A6J5LIU3_9CAUD</name>
<proteinExistence type="predicted"/>
<dbReference type="EMBL" id="LR796270">
    <property type="protein sequence ID" value="CAB4133046.1"/>
    <property type="molecule type" value="Genomic_DNA"/>
</dbReference>
<feature type="region of interest" description="Disordered" evidence="1">
    <location>
        <begin position="307"/>
        <end position="336"/>
    </location>
</feature>
<accession>A0A6J5LIU3</accession>
<feature type="region of interest" description="Disordered" evidence="1">
    <location>
        <begin position="474"/>
        <end position="516"/>
    </location>
</feature>
<protein>
    <submittedName>
        <fullName evidence="2">Uncharacterized protein</fullName>
    </submittedName>
</protein>
<feature type="compositionally biased region" description="Basic and acidic residues" evidence="1">
    <location>
        <begin position="314"/>
        <end position="327"/>
    </location>
</feature>